<feature type="domain" description="Peptidase M16 N-terminal" evidence="2">
    <location>
        <begin position="43"/>
        <end position="142"/>
    </location>
</feature>
<dbReference type="PANTHER" id="PTHR11851">
    <property type="entry name" value="METALLOPROTEASE"/>
    <property type="match status" value="1"/>
</dbReference>
<comment type="caution">
    <text evidence="3">The sequence shown here is derived from an EMBL/GenBank/DDBJ whole genome shotgun (WGS) entry which is preliminary data.</text>
</comment>
<dbReference type="SUPFAM" id="SSF63411">
    <property type="entry name" value="LuxS/MPP-like metallohydrolase"/>
    <property type="match status" value="1"/>
</dbReference>
<dbReference type="InterPro" id="IPR011765">
    <property type="entry name" value="Pept_M16_N"/>
</dbReference>
<dbReference type="Proteomes" id="UP000727962">
    <property type="component" value="Unassembled WGS sequence"/>
</dbReference>
<organism evidence="3 4">
    <name type="scientific">Fimbriimonas ginsengisoli</name>
    <dbReference type="NCBI Taxonomy" id="1005039"/>
    <lineage>
        <taxon>Bacteria</taxon>
        <taxon>Bacillati</taxon>
        <taxon>Armatimonadota</taxon>
        <taxon>Fimbriimonadia</taxon>
        <taxon>Fimbriimonadales</taxon>
        <taxon>Fimbriimonadaceae</taxon>
        <taxon>Fimbriimonas</taxon>
    </lineage>
</organism>
<protein>
    <submittedName>
        <fullName evidence="3">Insulinase family protein</fullName>
    </submittedName>
</protein>
<dbReference type="InterPro" id="IPR011249">
    <property type="entry name" value="Metalloenz_LuxS/M16"/>
</dbReference>
<dbReference type="PANTHER" id="PTHR11851:SF49">
    <property type="entry name" value="MITOCHONDRIAL-PROCESSING PEPTIDASE SUBUNIT ALPHA"/>
    <property type="match status" value="1"/>
</dbReference>
<evidence type="ECO:0000256" key="1">
    <source>
        <dbReference type="ARBA" id="ARBA00007261"/>
    </source>
</evidence>
<dbReference type="AlphaFoldDB" id="A0A931LUK9"/>
<evidence type="ECO:0000313" key="3">
    <source>
        <dbReference type="EMBL" id="MBI1755977.1"/>
    </source>
</evidence>
<evidence type="ECO:0000313" key="4">
    <source>
        <dbReference type="Proteomes" id="UP000727962"/>
    </source>
</evidence>
<dbReference type="Gene3D" id="3.30.830.10">
    <property type="entry name" value="Metalloenzyme, LuxS/M16 peptidase-like"/>
    <property type="match status" value="1"/>
</dbReference>
<comment type="similarity">
    <text evidence="1">Belongs to the peptidase M16 family.</text>
</comment>
<dbReference type="Pfam" id="PF00675">
    <property type="entry name" value="Peptidase_M16"/>
    <property type="match status" value="1"/>
</dbReference>
<dbReference type="InterPro" id="IPR050361">
    <property type="entry name" value="MPP/UQCRC_Complex"/>
</dbReference>
<dbReference type="GO" id="GO:0046872">
    <property type="term" value="F:metal ion binding"/>
    <property type="evidence" value="ECO:0007669"/>
    <property type="project" value="InterPro"/>
</dbReference>
<sequence>MLVCLAALVLGPTAVDSAPRLRTILPNGVAILVERMPGAPLLSLQLHASSRYAPETKETHGYRHLLEHLVARGVDRRLDERLEAAGAFLTATTDRDEMRFELNLAPSKLDLGLASARELLEPLDVTPAQIESEAETIDQELALRDDSGLLAATAWSVAYGETGLDALGETSTIRTATPDALVQLQGQQFAAPCLAVTIAGDVDIDRATAAAKRIFGDLPSTRPTWPSVRAEGKAGRGSSAGFGEARGAIVGSFDEPSTAYVLVAAFALASEIEGSFVTYTPTSTRGLVVVGRTDQSSGVGLRADDPARNRTAALFQRGQALTRAWLRARLKSPSASARLRGSLLAQQHAARPEDLLEYVDGMSFDDYLEGLAAFDQDHAAIAVGSK</sequence>
<dbReference type="EMBL" id="JACOSL010000017">
    <property type="protein sequence ID" value="MBI1755977.1"/>
    <property type="molecule type" value="Genomic_DNA"/>
</dbReference>
<accession>A0A931LUK9</accession>
<proteinExistence type="inferred from homology"/>
<reference evidence="3" key="1">
    <citation type="submission" date="2020-07" db="EMBL/GenBank/DDBJ databases">
        <title>Huge and variable diversity of episymbiotic CPR bacteria and DPANN archaea in groundwater ecosystems.</title>
        <authorList>
            <person name="He C.Y."/>
            <person name="Keren R."/>
            <person name="Whittaker M."/>
            <person name="Farag I.F."/>
            <person name="Doudna J."/>
            <person name="Cate J.H.D."/>
            <person name="Banfield J.F."/>
        </authorList>
    </citation>
    <scope>NUCLEOTIDE SEQUENCE</scope>
    <source>
        <strain evidence="3">NC_groundwater_17_Pr7_B-0.1um_64_12</strain>
    </source>
</reference>
<gene>
    <name evidence="3" type="ORF">HYR64_02590</name>
</gene>
<name>A0A931LUK9_FIMGI</name>
<evidence type="ECO:0000259" key="2">
    <source>
        <dbReference type="Pfam" id="PF00675"/>
    </source>
</evidence>